<dbReference type="Proteomes" id="UP000790709">
    <property type="component" value="Unassembled WGS sequence"/>
</dbReference>
<evidence type="ECO:0000313" key="2">
    <source>
        <dbReference type="Proteomes" id="UP000790709"/>
    </source>
</evidence>
<keyword evidence="2" id="KW-1185">Reference proteome</keyword>
<gene>
    <name evidence="1" type="ORF">BV22DRAFT_537176</name>
</gene>
<dbReference type="EMBL" id="MU266434">
    <property type="protein sequence ID" value="KAH7924066.1"/>
    <property type="molecule type" value="Genomic_DNA"/>
</dbReference>
<sequence length="1373" mass="152344">MLPRSGSLTLKLVSSLPEDVPQPPPGCHMPSHQVHPTHSTATAADQSVDDARKRLQSRTCGDSDYVTSLRDLGNALMDRFSQTRNPLDVEEAIGHLRLLIDATPIGHQVPFGSLATLGNALMARFRLQGNMVDLNQAIGYQSDALELCAPDGPHYVPLIINHGSLLRDRFARNGDPKDLERALQLYSTALDSCPLHSPHRDSLLNNYANTLVHRFERHADSNDMALAIDHYHESLKLRPPGHPTRYKALSNLGDALHIRFGHKGDPDDLEISAAHYLSALQLCPPGDTVYPVLLTNLGVVWWSAFLYHGDMQKLQGAVQAYATALPLCPREHSHHPKLLANYGSALRTRFKHTGDTDDLDAAIRLYTEALTLQPAGNQDRFSTLLGLGIALWDRFYDRGNYSDLQDALTHFTSSLELCAPDHAEYPTLLASYSAALITRYKEKGDLTDLDLAIDHANQAFVKCPPGHSSRITSITTINSALMARFRQRKDVRDLELILERCNSCLRETPSGNHGRMGLLMDQAEAFLERFLHEGNPGDLSSAIHIYEELVDTAHEGQAAFAVGHIQLGTALQVRFKENGKATDLDRAIDYFRIALKVCQPGHTNHIHSLTNLGNALLTRFSYFHDLDALDLSAEYLTEVLEMHTHSVDHPDYCAWLVNLSHVLIVRFQEKRDQVDLTRAIELLTSALQLPNLSERSIVLMNLGTALSIQFDEDSSPEGLELSIRHITAASELLPATHPLHITALRNLGRALVKLYHLKKQLDQLDRAIEHLEASLKLTAPDHPDLPLTMMTLADALWDRFAGSHPRSLKDLNGCLALLSSVFAALPNDHPYLHHLYISVATVQLSLYGLDKDAERPTAAFEALERATSLGTSGVRSQLDAALRWMGNAERHHHPSALEAYRKSLDLLDRFVLSTPSVALRHRVLHQKSLVQQAPTLASDATACALREDLVELAVELSEQGRGLLWSQMARFRTPLDVLRATDEEGHGLADELERISSALGRRSSESSSNSDSEKKSRMLLEEEARKYRMFSVEWDTLVEKIRGKKGFANFLKPTPYEELKEAAAHGPVIVVNISQHRCDAVIVLKDEKPCLVTLLDATLENVAQMSSDFTDVLNNTSGVGEEKMRERQLVPILRRLWETVVEPVVEELATIVPKGSRIWWCPSSKLTSLPLHAAGAYRRGANNLSNIYVSSYTPTLSALIRSRRDIPTKPRPIATSAFLGVGQAKPNESSQERELKSVGTELELVKSLVPPSMSYHQLAGDEGTSEAAIQGLREHSWVHLACHGKQDVSQPFDSSFALRDKPLRLLDIIQAELEHPQFAFLSACHTAVGDKNTPDEVIHLAAGMQFSGFRSVIGTMWAVDDTTAQRMGFEQSS</sequence>
<proteinExistence type="predicted"/>
<evidence type="ECO:0000313" key="1">
    <source>
        <dbReference type="EMBL" id="KAH7924066.1"/>
    </source>
</evidence>
<name>A0ACB8BE20_9AGAM</name>
<comment type="caution">
    <text evidence="1">The sequence shown here is derived from an EMBL/GenBank/DDBJ whole genome shotgun (WGS) entry which is preliminary data.</text>
</comment>
<organism evidence="1 2">
    <name type="scientific">Leucogyrophana mollusca</name>
    <dbReference type="NCBI Taxonomy" id="85980"/>
    <lineage>
        <taxon>Eukaryota</taxon>
        <taxon>Fungi</taxon>
        <taxon>Dikarya</taxon>
        <taxon>Basidiomycota</taxon>
        <taxon>Agaricomycotina</taxon>
        <taxon>Agaricomycetes</taxon>
        <taxon>Agaricomycetidae</taxon>
        <taxon>Boletales</taxon>
        <taxon>Boletales incertae sedis</taxon>
        <taxon>Leucogyrophana</taxon>
    </lineage>
</organism>
<protein>
    <submittedName>
        <fullName evidence="1">Uncharacterized protein</fullName>
    </submittedName>
</protein>
<accession>A0ACB8BE20</accession>
<reference evidence="1" key="1">
    <citation type="journal article" date="2021" name="New Phytol.">
        <title>Evolutionary innovations through gain and loss of genes in the ectomycorrhizal Boletales.</title>
        <authorList>
            <person name="Wu G."/>
            <person name="Miyauchi S."/>
            <person name="Morin E."/>
            <person name="Kuo A."/>
            <person name="Drula E."/>
            <person name="Varga T."/>
            <person name="Kohler A."/>
            <person name="Feng B."/>
            <person name="Cao Y."/>
            <person name="Lipzen A."/>
            <person name="Daum C."/>
            <person name="Hundley H."/>
            <person name="Pangilinan J."/>
            <person name="Johnson J."/>
            <person name="Barry K."/>
            <person name="LaButti K."/>
            <person name="Ng V."/>
            <person name="Ahrendt S."/>
            <person name="Min B."/>
            <person name="Choi I.G."/>
            <person name="Park H."/>
            <person name="Plett J.M."/>
            <person name="Magnuson J."/>
            <person name="Spatafora J.W."/>
            <person name="Nagy L.G."/>
            <person name="Henrissat B."/>
            <person name="Grigoriev I.V."/>
            <person name="Yang Z.L."/>
            <person name="Xu J."/>
            <person name="Martin F.M."/>
        </authorList>
    </citation>
    <scope>NUCLEOTIDE SEQUENCE</scope>
    <source>
        <strain evidence="1">KUC20120723A-06</strain>
    </source>
</reference>